<organism evidence="2">
    <name type="scientific">Gordonia amarae</name>
    <dbReference type="NCBI Taxonomy" id="36821"/>
    <lineage>
        <taxon>Bacteria</taxon>
        <taxon>Bacillati</taxon>
        <taxon>Actinomycetota</taxon>
        <taxon>Actinomycetes</taxon>
        <taxon>Mycobacteriales</taxon>
        <taxon>Gordoniaceae</taxon>
        <taxon>Gordonia</taxon>
    </lineage>
</organism>
<accession>A0A857MJ13</accession>
<reference evidence="2" key="1">
    <citation type="journal article" date="2021" name="Nat. Microbiol.">
        <title>Cocultivation of an ultrasmall environmental parasitic bacterium with lytic ability against bacteria associated with wastewater foams.</title>
        <authorList>
            <person name="Batinovic S."/>
            <person name="Rose J.J.A."/>
            <person name="Ratcliffe J."/>
            <person name="Seviour R.J."/>
            <person name="Petrovski S."/>
        </authorList>
    </citation>
    <scope>NUCLEOTIDE SEQUENCE</scope>
    <source>
        <strain evidence="2">CON44</strain>
    </source>
</reference>
<dbReference type="Gene3D" id="1.10.30.50">
    <property type="match status" value="1"/>
</dbReference>
<dbReference type="InterPro" id="IPR052892">
    <property type="entry name" value="NA-targeting_endonuclease"/>
</dbReference>
<feature type="compositionally biased region" description="Basic and acidic residues" evidence="1">
    <location>
        <begin position="117"/>
        <end position="131"/>
    </location>
</feature>
<dbReference type="PANTHER" id="PTHR33877:SF2">
    <property type="entry name" value="OS07G0170200 PROTEIN"/>
    <property type="match status" value="1"/>
</dbReference>
<evidence type="ECO:0000256" key="1">
    <source>
        <dbReference type="SAM" id="MobiDB-lite"/>
    </source>
</evidence>
<proteinExistence type="predicted"/>
<dbReference type="EMBL" id="CP045810">
    <property type="protein sequence ID" value="QHN41231.1"/>
    <property type="molecule type" value="Genomic_DNA"/>
</dbReference>
<dbReference type="PANTHER" id="PTHR33877">
    <property type="entry name" value="SLL1193 PROTEIN"/>
    <property type="match status" value="1"/>
</dbReference>
<protein>
    <submittedName>
        <fullName evidence="2">Uncharacterized protein</fullName>
    </submittedName>
</protein>
<sequence>MTTTTDIPRCKRGHEKKYYPNTDRWRCRECEKARQSTPEWKSRRKEYRNREDVKANKQNYSQGYYLTNREQVCARQRAYNQTPDRKARRKVYNQTPERKAAQRARASTPEAKAKRKEYRDQNRDAIRAHRQEYRAQNRDAIRAQKREYYARPEVRAALYARNIRRKKLIKGAECEVFQREEVFIRDDWLCGLCGEPTDPTVEYPHPHSPSLDHLLPVTRGGSHTRENAICAHLGCNIQKNNRTFEEWCEYRGVRIVSRFHVMSSVSNFIG</sequence>
<name>A0A857MJ13_9ACTN</name>
<feature type="region of interest" description="Disordered" evidence="1">
    <location>
        <begin position="34"/>
        <end position="55"/>
    </location>
</feature>
<dbReference type="SMART" id="SM00507">
    <property type="entry name" value="HNHc"/>
    <property type="match status" value="1"/>
</dbReference>
<dbReference type="AlphaFoldDB" id="A0A857MJ13"/>
<dbReference type="InterPro" id="IPR003615">
    <property type="entry name" value="HNH_nuc"/>
</dbReference>
<feature type="region of interest" description="Disordered" evidence="1">
    <location>
        <begin position="81"/>
        <end position="131"/>
    </location>
</feature>
<gene>
    <name evidence="2" type="ORF">GII30_20515</name>
</gene>
<evidence type="ECO:0000313" key="2">
    <source>
        <dbReference type="EMBL" id="QHN41231.1"/>
    </source>
</evidence>